<evidence type="ECO:0000313" key="1">
    <source>
        <dbReference type="EMBL" id="KAG0412503.1"/>
    </source>
</evidence>
<gene>
    <name evidence="1" type="ORF">HPB47_010358</name>
</gene>
<dbReference type="Proteomes" id="UP000805193">
    <property type="component" value="Unassembled WGS sequence"/>
</dbReference>
<accession>A0AC60NZK3</accession>
<name>A0AC60NZK3_IXOPE</name>
<keyword evidence="2" id="KW-1185">Reference proteome</keyword>
<organism evidence="1 2">
    <name type="scientific">Ixodes persulcatus</name>
    <name type="common">Taiga tick</name>
    <dbReference type="NCBI Taxonomy" id="34615"/>
    <lineage>
        <taxon>Eukaryota</taxon>
        <taxon>Metazoa</taxon>
        <taxon>Ecdysozoa</taxon>
        <taxon>Arthropoda</taxon>
        <taxon>Chelicerata</taxon>
        <taxon>Arachnida</taxon>
        <taxon>Acari</taxon>
        <taxon>Parasitiformes</taxon>
        <taxon>Ixodida</taxon>
        <taxon>Ixodoidea</taxon>
        <taxon>Ixodidae</taxon>
        <taxon>Ixodinae</taxon>
        <taxon>Ixodes</taxon>
    </lineage>
</organism>
<protein>
    <submittedName>
        <fullName evidence="1">Uncharacterized protein</fullName>
    </submittedName>
</protein>
<sequence length="125" mass="13916">MSDKEIVRQSRFLPPPSDLPHTVTAENGFLTSQLLSQINVKLDVPPFLGQGTLSKTDVRETENVASLGIHIKRRIERIKSFYIFDRAIPLSLGPVVNEVWTICTILTNLQSPLVRQHLGGIGDVD</sequence>
<comment type="caution">
    <text evidence="1">The sequence shown here is derived from an EMBL/GenBank/DDBJ whole genome shotgun (WGS) entry which is preliminary data.</text>
</comment>
<evidence type="ECO:0000313" key="2">
    <source>
        <dbReference type="Proteomes" id="UP000805193"/>
    </source>
</evidence>
<dbReference type="EMBL" id="JABSTQ010011341">
    <property type="protein sequence ID" value="KAG0412503.1"/>
    <property type="molecule type" value="Genomic_DNA"/>
</dbReference>
<proteinExistence type="predicted"/>
<reference evidence="1 2" key="1">
    <citation type="journal article" date="2020" name="Cell">
        <title>Large-Scale Comparative Analyses of Tick Genomes Elucidate Their Genetic Diversity and Vector Capacities.</title>
        <authorList>
            <consortium name="Tick Genome and Microbiome Consortium (TIGMIC)"/>
            <person name="Jia N."/>
            <person name="Wang J."/>
            <person name="Shi W."/>
            <person name="Du L."/>
            <person name="Sun Y."/>
            <person name="Zhan W."/>
            <person name="Jiang J.F."/>
            <person name="Wang Q."/>
            <person name="Zhang B."/>
            <person name="Ji P."/>
            <person name="Bell-Sakyi L."/>
            <person name="Cui X.M."/>
            <person name="Yuan T.T."/>
            <person name="Jiang B.G."/>
            <person name="Yang W.F."/>
            <person name="Lam T.T."/>
            <person name="Chang Q.C."/>
            <person name="Ding S.J."/>
            <person name="Wang X.J."/>
            <person name="Zhu J.G."/>
            <person name="Ruan X.D."/>
            <person name="Zhao L."/>
            <person name="Wei J.T."/>
            <person name="Ye R.Z."/>
            <person name="Que T.C."/>
            <person name="Du C.H."/>
            <person name="Zhou Y.H."/>
            <person name="Cheng J.X."/>
            <person name="Dai P.F."/>
            <person name="Guo W.B."/>
            <person name="Han X.H."/>
            <person name="Huang E.J."/>
            <person name="Li L.F."/>
            <person name="Wei W."/>
            <person name="Gao Y.C."/>
            <person name="Liu J.Z."/>
            <person name="Shao H.Z."/>
            <person name="Wang X."/>
            <person name="Wang C.C."/>
            <person name="Yang T.C."/>
            <person name="Huo Q.B."/>
            <person name="Li W."/>
            <person name="Chen H.Y."/>
            <person name="Chen S.E."/>
            <person name="Zhou L.G."/>
            <person name="Ni X.B."/>
            <person name="Tian J.H."/>
            <person name="Sheng Y."/>
            <person name="Liu T."/>
            <person name="Pan Y.S."/>
            <person name="Xia L.Y."/>
            <person name="Li J."/>
            <person name="Zhao F."/>
            <person name="Cao W.C."/>
        </authorList>
    </citation>
    <scope>NUCLEOTIDE SEQUENCE [LARGE SCALE GENOMIC DNA]</scope>
    <source>
        <strain evidence="1">Iper-2018</strain>
    </source>
</reference>